<evidence type="ECO:0000256" key="2">
    <source>
        <dbReference type="PROSITE-ProRule" id="PRU00169"/>
    </source>
</evidence>
<evidence type="ECO:0000259" key="4">
    <source>
        <dbReference type="PROSITE" id="PS50110"/>
    </source>
</evidence>
<dbReference type="AlphaFoldDB" id="A0A150X9M6"/>
<dbReference type="PRINTS" id="PR00038">
    <property type="entry name" value="HTHLUXR"/>
</dbReference>
<dbReference type="Proteomes" id="UP000075615">
    <property type="component" value="Unassembled WGS sequence"/>
</dbReference>
<dbReference type="EMBL" id="LRDB01000045">
    <property type="protein sequence ID" value="KYG75447.1"/>
    <property type="molecule type" value="Genomic_DNA"/>
</dbReference>
<dbReference type="STRING" id="296218.AWN68_07835"/>
<dbReference type="Gene3D" id="1.10.10.10">
    <property type="entry name" value="Winged helix-like DNA-binding domain superfamily/Winged helix DNA-binding domain"/>
    <property type="match status" value="1"/>
</dbReference>
<organism evidence="5 6">
    <name type="scientific">Roseivirga echinicomitans</name>
    <dbReference type="NCBI Taxonomy" id="296218"/>
    <lineage>
        <taxon>Bacteria</taxon>
        <taxon>Pseudomonadati</taxon>
        <taxon>Bacteroidota</taxon>
        <taxon>Cytophagia</taxon>
        <taxon>Cytophagales</taxon>
        <taxon>Roseivirgaceae</taxon>
        <taxon>Roseivirga</taxon>
    </lineage>
</organism>
<dbReference type="CDD" id="cd06170">
    <property type="entry name" value="LuxR_C_like"/>
    <property type="match status" value="1"/>
</dbReference>
<sequence length="203" mass="22776">METSKGLKIFIVEDELIIAESLKLILKSLGYLCVGTTNSILMAESVIQGGEVDLIILDINLNGKNEGIELGKLCHKKKQSFLYITSYSDRDTVIAAKETKPGGYLNKPFTPQDIMIGIEMATINHSEEDSQLLERAVSHLNLSDREMEVLKCFNSRLLTIEIANELSISTNTVKYHLKNLYSKFDVVSRADFLEKLQTMTKEA</sequence>
<gene>
    <name evidence="5" type="ORF">AWN68_07835</name>
</gene>
<keyword evidence="2" id="KW-0597">Phosphoprotein</keyword>
<evidence type="ECO:0000256" key="1">
    <source>
        <dbReference type="ARBA" id="ARBA00023125"/>
    </source>
</evidence>
<dbReference type="GO" id="GO:0000160">
    <property type="term" value="P:phosphorelay signal transduction system"/>
    <property type="evidence" value="ECO:0007669"/>
    <property type="project" value="InterPro"/>
</dbReference>
<dbReference type="InterPro" id="IPR036388">
    <property type="entry name" value="WH-like_DNA-bd_sf"/>
</dbReference>
<dbReference type="RefSeq" id="WP_068416811.1">
    <property type="nucleotide sequence ID" value="NZ_LRDB01000045.1"/>
</dbReference>
<evidence type="ECO:0000259" key="3">
    <source>
        <dbReference type="PROSITE" id="PS50043"/>
    </source>
</evidence>
<dbReference type="GO" id="GO:0006355">
    <property type="term" value="P:regulation of DNA-templated transcription"/>
    <property type="evidence" value="ECO:0007669"/>
    <property type="project" value="InterPro"/>
</dbReference>
<accession>A0A150X9M6</accession>
<dbReference type="PANTHER" id="PTHR43214">
    <property type="entry name" value="TWO-COMPONENT RESPONSE REGULATOR"/>
    <property type="match status" value="1"/>
</dbReference>
<dbReference type="SUPFAM" id="SSF52172">
    <property type="entry name" value="CheY-like"/>
    <property type="match status" value="1"/>
</dbReference>
<name>A0A150X9M6_9BACT</name>
<dbReference type="Pfam" id="PF00196">
    <property type="entry name" value="GerE"/>
    <property type="match status" value="1"/>
</dbReference>
<dbReference type="PROSITE" id="PS50043">
    <property type="entry name" value="HTH_LUXR_2"/>
    <property type="match status" value="1"/>
</dbReference>
<dbReference type="SMART" id="SM00421">
    <property type="entry name" value="HTH_LUXR"/>
    <property type="match status" value="1"/>
</dbReference>
<reference evidence="5 6" key="1">
    <citation type="submission" date="2016-01" db="EMBL/GenBank/DDBJ databases">
        <title>Genome sequencing of Roseivirga echinicomitans KMM 6058.</title>
        <authorList>
            <person name="Selvaratnam C."/>
            <person name="Thevarajoo S."/>
            <person name="Goh K.M."/>
            <person name="Ee R."/>
            <person name="Chan K.-G."/>
            <person name="Chong C.S."/>
        </authorList>
    </citation>
    <scope>NUCLEOTIDE SEQUENCE [LARGE SCALE GENOMIC DNA]</scope>
    <source>
        <strain evidence="5 6">KMM 6058</strain>
    </source>
</reference>
<dbReference type="InterPro" id="IPR016032">
    <property type="entry name" value="Sig_transdc_resp-reg_C-effctor"/>
</dbReference>
<dbReference type="SMART" id="SM00448">
    <property type="entry name" value="REC"/>
    <property type="match status" value="1"/>
</dbReference>
<proteinExistence type="predicted"/>
<feature type="modified residue" description="4-aspartylphosphate" evidence="2">
    <location>
        <position position="58"/>
    </location>
</feature>
<feature type="domain" description="Response regulatory" evidence="4">
    <location>
        <begin position="8"/>
        <end position="122"/>
    </location>
</feature>
<keyword evidence="6" id="KW-1185">Reference proteome</keyword>
<comment type="caution">
    <text evidence="5">The sequence shown here is derived from an EMBL/GenBank/DDBJ whole genome shotgun (WGS) entry which is preliminary data.</text>
</comment>
<dbReference type="SUPFAM" id="SSF46894">
    <property type="entry name" value="C-terminal effector domain of the bipartite response regulators"/>
    <property type="match status" value="1"/>
</dbReference>
<evidence type="ECO:0000313" key="6">
    <source>
        <dbReference type="Proteomes" id="UP000075615"/>
    </source>
</evidence>
<dbReference type="Gene3D" id="3.40.50.2300">
    <property type="match status" value="1"/>
</dbReference>
<evidence type="ECO:0000313" key="5">
    <source>
        <dbReference type="EMBL" id="KYG75447.1"/>
    </source>
</evidence>
<dbReference type="OrthoDB" id="1646880at2"/>
<dbReference type="GO" id="GO:0003677">
    <property type="term" value="F:DNA binding"/>
    <property type="evidence" value="ECO:0007669"/>
    <property type="project" value="UniProtKB-KW"/>
</dbReference>
<dbReference type="InterPro" id="IPR039420">
    <property type="entry name" value="WalR-like"/>
</dbReference>
<evidence type="ECO:0008006" key="7">
    <source>
        <dbReference type="Google" id="ProtNLM"/>
    </source>
</evidence>
<dbReference type="InterPro" id="IPR011006">
    <property type="entry name" value="CheY-like_superfamily"/>
</dbReference>
<feature type="domain" description="HTH luxR-type" evidence="3">
    <location>
        <begin position="135"/>
        <end position="200"/>
    </location>
</feature>
<keyword evidence="1" id="KW-0238">DNA-binding</keyword>
<dbReference type="Pfam" id="PF00072">
    <property type="entry name" value="Response_reg"/>
    <property type="match status" value="1"/>
</dbReference>
<dbReference type="InterPro" id="IPR000792">
    <property type="entry name" value="Tscrpt_reg_LuxR_C"/>
</dbReference>
<protein>
    <recommendedName>
        <fullName evidence="7">LuxR family transcriptional regulator</fullName>
    </recommendedName>
</protein>
<dbReference type="PROSITE" id="PS50110">
    <property type="entry name" value="RESPONSE_REGULATORY"/>
    <property type="match status" value="1"/>
</dbReference>
<dbReference type="InterPro" id="IPR001789">
    <property type="entry name" value="Sig_transdc_resp-reg_receiver"/>
</dbReference>